<feature type="transmembrane region" description="Helical" evidence="7">
    <location>
        <begin position="209"/>
        <end position="234"/>
    </location>
</feature>
<proteinExistence type="inferred from homology"/>
<feature type="transmembrane region" description="Helical" evidence="7">
    <location>
        <begin position="23"/>
        <end position="44"/>
    </location>
</feature>
<feature type="transmembrane region" description="Helical" evidence="7">
    <location>
        <begin position="154"/>
        <end position="170"/>
    </location>
</feature>
<evidence type="ECO:0000256" key="2">
    <source>
        <dbReference type="ARBA" id="ARBA00022448"/>
    </source>
</evidence>
<dbReference type="CDD" id="cd06261">
    <property type="entry name" value="TM_PBP2"/>
    <property type="match status" value="1"/>
</dbReference>
<evidence type="ECO:0000313" key="10">
    <source>
        <dbReference type="Proteomes" id="UP000565576"/>
    </source>
</evidence>
<dbReference type="AlphaFoldDB" id="A0A7X0IRT1"/>
<dbReference type="GO" id="GO:0055085">
    <property type="term" value="P:transmembrane transport"/>
    <property type="evidence" value="ECO:0007669"/>
    <property type="project" value="InterPro"/>
</dbReference>
<keyword evidence="5 7" id="KW-1133">Transmembrane helix</keyword>
<dbReference type="Pfam" id="PF00528">
    <property type="entry name" value="BPD_transp_1"/>
    <property type="match status" value="1"/>
</dbReference>
<evidence type="ECO:0000256" key="7">
    <source>
        <dbReference type="RuleBase" id="RU363032"/>
    </source>
</evidence>
<evidence type="ECO:0000256" key="3">
    <source>
        <dbReference type="ARBA" id="ARBA00022475"/>
    </source>
</evidence>
<comment type="caution">
    <text evidence="9">The sequence shown here is derived from an EMBL/GenBank/DDBJ whole genome shotgun (WGS) entry which is preliminary data.</text>
</comment>
<reference evidence="9 10" key="1">
    <citation type="submission" date="2020-08" db="EMBL/GenBank/DDBJ databases">
        <title>Genomic Encyclopedia of Type Strains, Phase IV (KMG-V): Genome sequencing to study the core and pangenomes of soil and plant-associated prokaryotes.</title>
        <authorList>
            <person name="Whitman W."/>
        </authorList>
    </citation>
    <scope>NUCLEOTIDE SEQUENCE [LARGE SCALE GENOMIC DNA]</scope>
    <source>
        <strain evidence="9 10">SEMIA 4060</strain>
    </source>
</reference>
<dbReference type="RefSeq" id="WP_184705257.1">
    <property type="nucleotide sequence ID" value="NZ_JACHBG010000006.1"/>
</dbReference>
<dbReference type="InterPro" id="IPR035906">
    <property type="entry name" value="MetI-like_sf"/>
</dbReference>
<protein>
    <submittedName>
        <fullName evidence="9">Peptide/nickel transport system permease protein</fullName>
    </submittedName>
</protein>
<organism evidence="9 10">
    <name type="scientific">Rhizobium lusitanum</name>
    <dbReference type="NCBI Taxonomy" id="293958"/>
    <lineage>
        <taxon>Bacteria</taxon>
        <taxon>Pseudomonadati</taxon>
        <taxon>Pseudomonadota</taxon>
        <taxon>Alphaproteobacteria</taxon>
        <taxon>Hyphomicrobiales</taxon>
        <taxon>Rhizobiaceae</taxon>
        <taxon>Rhizobium/Agrobacterium group</taxon>
        <taxon>Rhizobium</taxon>
    </lineage>
</organism>
<name>A0A7X0IRT1_9HYPH</name>
<dbReference type="GO" id="GO:0005886">
    <property type="term" value="C:plasma membrane"/>
    <property type="evidence" value="ECO:0007669"/>
    <property type="project" value="UniProtKB-SubCell"/>
</dbReference>
<keyword evidence="3" id="KW-1003">Cell membrane</keyword>
<dbReference type="SUPFAM" id="SSF161098">
    <property type="entry name" value="MetI-like"/>
    <property type="match status" value="1"/>
</dbReference>
<dbReference type="Proteomes" id="UP000565576">
    <property type="component" value="Unassembled WGS sequence"/>
</dbReference>
<evidence type="ECO:0000256" key="1">
    <source>
        <dbReference type="ARBA" id="ARBA00004651"/>
    </source>
</evidence>
<sequence length="290" mass="30825">MTNASLFEDAAPLRRAESRRRPWLSAGLLIPLAFVIILGLAVWAPHWFCHFDPEAVDPDAILSAPDTMHWFGTDELGRDLFSRVIYGTSQSLSIGIGATLIASLGGILLGTLAALAPKVIARPLLRLIDILLAFPEMLLALLVIAVLGRGPANTLLAVGLSSMATYARLIRSQVLQVKLSGYVEHAVALGEHPWTIIRQHIVPNSIRPLLILATIGVGSSVLSASALSFLGLGVVPPAAEWGALLANGRNFLDIAPWTSLLPASVVAVSVISITLLGRRLQTILATGDVR</sequence>
<dbReference type="PANTHER" id="PTHR43386:SF25">
    <property type="entry name" value="PEPTIDE ABC TRANSPORTER PERMEASE PROTEIN"/>
    <property type="match status" value="1"/>
</dbReference>
<feature type="domain" description="ABC transmembrane type-1" evidence="8">
    <location>
        <begin position="88"/>
        <end position="277"/>
    </location>
</feature>
<dbReference type="InterPro" id="IPR050366">
    <property type="entry name" value="BP-dependent_transpt_permease"/>
</dbReference>
<gene>
    <name evidence="9" type="ORF">GGD46_003134</name>
</gene>
<dbReference type="PANTHER" id="PTHR43386">
    <property type="entry name" value="OLIGOPEPTIDE TRANSPORT SYSTEM PERMEASE PROTEIN APPC"/>
    <property type="match status" value="1"/>
</dbReference>
<feature type="transmembrane region" description="Helical" evidence="7">
    <location>
        <begin position="127"/>
        <end position="148"/>
    </location>
</feature>
<dbReference type="InterPro" id="IPR000515">
    <property type="entry name" value="MetI-like"/>
</dbReference>
<dbReference type="EMBL" id="JACHBG010000006">
    <property type="protein sequence ID" value="MBB6485840.1"/>
    <property type="molecule type" value="Genomic_DNA"/>
</dbReference>
<keyword evidence="4 7" id="KW-0812">Transmembrane</keyword>
<evidence type="ECO:0000256" key="5">
    <source>
        <dbReference type="ARBA" id="ARBA00022989"/>
    </source>
</evidence>
<keyword evidence="2 7" id="KW-0813">Transport</keyword>
<dbReference type="PROSITE" id="PS50928">
    <property type="entry name" value="ABC_TM1"/>
    <property type="match status" value="1"/>
</dbReference>
<keyword evidence="6 7" id="KW-0472">Membrane</keyword>
<evidence type="ECO:0000256" key="6">
    <source>
        <dbReference type="ARBA" id="ARBA00023136"/>
    </source>
</evidence>
<feature type="transmembrane region" description="Helical" evidence="7">
    <location>
        <begin position="254"/>
        <end position="276"/>
    </location>
</feature>
<evidence type="ECO:0000256" key="4">
    <source>
        <dbReference type="ARBA" id="ARBA00022692"/>
    </source>
</evidence>
<comment type="subcellular location">
    <subcellularLocation>
        <location evidence="1 7">Cell membrane</location>
        <topology evidence="1 7">Multi-pass membrane protein</topology>
    </subcellularLocation>
</comment>
<dbReference type="Gene3D" id="1.10.3720.10">
    <property type="entry name" value="MetI-like"/>
    <property type="match status" value="1"/>
</dbReference>
<feature type="transmembrane region" description="Helical" evidence="7">
    <location>
        <begin position="92"/>
        <end position="115"/>
    </location>
</feature>
<comment type="similarity">
    <text evidence="7">Belongs to the binding-protein-dependent transport system permease family.</text>
</comment>
<evidence type="ECO:0000259" key="8">
    <source>
        <dbReference type="PROSITE" id="PS50928"/>
    </source>
</evidence>
<accession>A0A7X0IRT1</accession>
<evidence type="ECO:0000313" key="9">
    <source>
        <dbReference type="EMBL" id="MBB6485840.1"/>
    </source>
</evidence>